<feature type="transmembrane region" description="Helical" evidence="6">
    <location>
        <begin position="153"/>
        <end position="171"/>
    </location>
</feature>
<keyword evidence="3 6" id="KW-0812">Transmembrane</keyword>
<feature type="transmembrane region" description="Helical" evidence="6">
    <location>
        <begin position="235"/>
        <end position="257"/>
    </location>
</feature>
<protein>
    <submittedName>
        <fullName evidence="7">Na+/melibiose symporter-like transporter</fullName>
    </submittedName>
</protein>
<feature type="transmembrane region" description="Helical" evidence="6">
    <location>
        <begin position="54"/>
        <end position="76"/>
    </location>
</feature>
<dbReference type="SUPFAM" id="SSF103473">
    <property type="entry name" value="MFS general substrate transporter"/>
    <property type="match status" value="1"/>
</dbReference>
<dbReference type="CDD" id="cd06173">
    <property type="entry name" value="MFS_MefA_like"/>
    <property type="match status" value="1"/>
</dbReference>
<comment type="subcellular location">
    <subcellularLocation>
        <location evidence="1">Cell membrane</location>
        <topology evidence="1">Multi-pass membrane protein</topology>
    </subcellularLocation>
</comment>
<evidence type="ECO:0000256" key="2">
    <source>
        <dbReference type="ARBA" id="ARBA00022475"/>
    </source>
</evidence>
<feature type="transmembrane region" description="Helical" evidence="6">
    <location>
        <begin position="360"/>
        <end position="381"/>
    </location>
</feature>
<evidence type="ECO:0000256" key="3">
    <source>
        <dbReference type="ARBA" id="ARBA00022692"/>
    </source>
</evidence>
<keyword evidence="2" id="KW-1003">Cell membrane</keyword>
<evidence type="ECO:0000313" key="8">
    <source>
        <dbReference type="Proteomes" id="UP000798951"/>
    </source>
</evidence>
<feature type="transmembrane region" description="Helical" evidence="6">
    <location>
        <begin position="88"/>
        <end position="109"/>
    </location>
</feature>
<feature type="transmembrane region" description="Helical" evidence="6">
    <location>
        <begin position="320"/>
        <end position="340"/>
    </location>
</feature>
<dbReference type="InterPro" id="IPR036259">
    <property type="entry name" value="MFS_trans_sf"/>
</dbReference>
<proteinExistence type="predicted"/>
<dbReference type="PANTHER" id="PTHR23513:SF6">
    <property type="entry name" value="MAJOR FACILITATOR SUPERFAMILY ASSOCIATED DOMAIN-CONTAINING PROTEIN"/>
    <property type="match status" value="1"/>
</dbReference>
<dbReference type="EMBL" id="VMSD01000001">
    <property type="protein sequence ID" value="KAF0848601.1"/>
    <property type="molecule type" value="Genomic_DNA"/>
</dbReference>
<keyword evidence="8" id="KW-1185">Reference proteome</keyword>
<dbReference type="RefSeq" id="WP_067980371.1">
    <property type="nucleotide sequence ID" value="NZ_VMSD01000001.1"/>
</dbReference>
<feature type="transmembrane region" description="Helical" evidence="6">
    <location>
        <begin position="20"/>
        <end position="42"/>
    </location>
</feature>
<evidence type="ECO:0000256" key="5">
    <source>
        <dbReference type="ARBA" id="ARBA00023136"/>
    </source>
</evidence>
<keyword evidence="4 6" id="KW-1133">Transmembrane helix</keyword>
<comment type="caution">
    <text evidence="7">The sequence shown here is derived from an EMBL/GenBank/DDBJ whole genome shotgun (WGS) entry which is preliminary data.</text>
</comment>
<keyword evidence="5 6" id="KW-0472">Membrane</keyword>
<evidence type="ECO:0000313" key="7">
    <source>
        <dbReference type="EMBL" id="KAF0848601.1"/>
    </source>
</evidence>
<dbReference type="PANTHER" id="PTHR23513">
    <property type="entry name" value="INTEGRAL MEMBRANE EFFLUX PROTEIN-RELATED"/>
    <property type="match status" value="1"/>
</dbReference>
<reference evidence="7 8" key="1">
    <citation type="submission" date="2019-07" db="EMBL/GenBank/DDBJ databases">
        <title>Genomic Encyclopedia of Type Strains, Phase IV (KMG-IV): sequencing the most valuable type-strain genomes for metagenomic binning, comparative biology and taxonomic classification.</title>
        <authorList>
            <person name="Goeker M."/>
        </authorList>
    </citation>
    <scope>NUCLEOTIDE SEQUENCE [LARGE SCALE GENOMIC DNA]</scope>
    <source>
        <strain evidence="7 8">DSM 44831</strain>
    </source>
</reference>
<evidence type="ECO:0000256" key="4">
    <source>
        <dbReference type="ARBA" id="ARBA00022989"/>
    </source>
</evidence>
<sequence length="439" mass="45899">MATGGLAAAWAIGPDFRRLWLAQAFSSFGEYLFAGTSTVWVATRLFPDSPRLPAFVGAVILAESVPRIVVGPIAGVYADRWRARKTMIVNDCLRAGLFVALLLLGLSGTAASAEMFVVLLICICLSATSAQFFNPSRAAVMQLVVPEDRRVDAASMSMLSLTGVAVLASAAGPAVFALFGAAVAVSVCIATYAISGIMTVLVRDRYHPQGRAVGRFRHDFSDGLRVAWRAPMLRVVLVGACFYGVSLGINNSVLALFGLKSLDLAPSHYGVLAMMFPLGNMIGAAVGGRFVKGLGIGRAYLLALTALGVGYAGYACAGRLSTACVLMLVCGAVFSIYIMCQGSLLQSAVPEGYMGRISAVLGPLVSMTSAVSTLFASQVLAFAGTRGIVAGDGGRLDPYRLLIMFGAAFLLIGGGAMYFVRRGARKDELSSPVSVADAR</sequence>
<name>A0ABQ6YSB5_9NOCA</name>
<dbReference type="Gene3D" id="1.20.1250.20">
    <property type="entry name" value="MFS general substrate transporter like domains"/>
    <property type="match status" value="2"/>
</dbReference>
<dbReference type="InterPro" id="IPR011701">
    <property type="entry name" value="MFS"/>
</dbReference>
<feature type="transmembrane region" description="Helical" evidence="6">
    <location>
        <begin position="177"/>
        <end position="202"/>
    </location>
</feature>
<feature type="transmembrane region" description="Helical" evidence="6">
    <location>
        <begin position="269"/>
        <end position="288"/>
    </location>
</feature>
<dbReference type="Pfam" id="PF07690">
    <property type="entry name" value="MFS_1"/>
    <property type="match status" value="1"/>
</dbReference>
<feature type="transmembrane region" description="Helical" evidence="6">
    <location>
        <begin position="295"/>
        <end position="314"/>
    </location>
</feature>
<feature type="transmembrane region" description="Helical" evidence="6">
    <location>
        <begin position="401"/>
        <end position="420"/>
    </location>
</feature>
<evidence type="ECO:0000256" key="1">
    <source>
        <dbReference type="ARBA" id="ARBA00004651"/>
    </source>
</evidence>
<gene>
    <name evidence="7" type="ORF">FNL39_10126</name>
</gene>
<dbReference type="Proteomes" id="UP000798951">
    <property type="component" value="Unassembled WGS sequence"/>
</dbReference>
<organism evidence="7 8">
    <name type="scientific">Nocardia caishijiensis</name>
    <dbReference type="NCBI Taxonomy" id="184756"/>
    <lineage>
        <taxon>Bacteria</taxon>
        <taxon>Bacillati</taxon>
        <taxon>Actinomycetota</taxon>
        <taxon>Actinomycetes</taxon>
        <taxon>Mycobacteriales</taxon>
        <taxon>Nocardiaceae</taxon>
        <taxon>Nocardia</taxon>
    </lineage>
</organism>
<accession>A0ABQ6YSB5</accession>
<evidence type="ECO:0000256" key="6">
    <source>
        <dbReference type="SAM" id="Phobius"/>
    </source>
</evidence>
<feature type="transmembrane region" description="Helical" evidence="6">
    <location>
        <begin position="115"/>
        <end position="133"/>
    </location>
</feature>